<feature type="compositionally biased region" description="Basic and acidic residues" evidence="1">
    <location>
        <begin position="13"/>
        <end position="26"/>
    </location>
</feature>
<reference evidence="2 3" key="1">
    <citation type="journal article" date="2023" name="Nucleic Acids Res.">
        <title>The hologenome of Daphnia magna reveals possible DNA methylation and microbiome-mediated evolution of the host genome.</title>
        <authorList>
            <person name="Chaturvedi A."/>
            <person name="Li X."/>
            <person name="Dhandapani V."/>
            <person name="Marshall H."/>
            <person name="Kissane S."/>
            <person name="Cuenca-Cambronero M."/>
            <person name="Asole G."/>
            <person name="Calvet F."/>
            <person name="Ruiz-Romero M."/>
            <person name="Marangio P."/>
            <person name="Guigo R."/>
            <person name="Rago D."/>
            <person name="Mirbahai L."/>
            <person name="Eastwood N."/>
            <person name="Colbourne J.K."/>
            <person name="Zhou J."/>
            <person name="Mallon E."/>
            <person name="Orsini L."/>
        </authorList>
    </citation>
    <scope>NUCLEOTIDE SEQUENCE [LARGE SCALE GENOMIC DNA]</scope>
    <source>
        <strain evidence="2">LRV0_1</strain>
    </source>
</reference>
<feature type="region of interest" description="Disordered" evidence="1">
    <location>
        <begin position="1"/>
        <end position="26"/>
    </location>
</feature>
<name>A0ABR0ADN4_9CRUS</name>
<organism evidence="2 3">
    <name type="scientific">Daphnia magna</name>
    <dbReference type="NCBI Taxonomy" id="35525"/>
    <lineage>
        <taxon>Eukaryota</taxon>
        <taxon>Metazoa</taxon>
        <taxon>Ecdysozoa</taxon>
        <taxon>Arthropoda</taxon>
        <taxon>Crustacea</taxon>
        <taxon>Branchiopoda</taxon>
        <taxon>Diplostraca</taxon>
        <taxon>Cladocera</taxon>
        <taxon>Anomopoda</taxon>
        <taxon>Daphniidae</taxon>
        <taxon>Daphnia</taxon>
    </lineage>
</organism>
<dbReference type="EMBL" id="JAOYFB010000037">
    <property type="protein sequence ID" value="KAK4023154.1"/>
    <property type="molecule type" value="Genomic_DNA"/>
</dbReference>
<protein>
    <submittedName>
        <fullName evidence="2">Uncharacterized protein</fullName>
    </submittedName>
</protein>
<comment type="caution">
    <text evidence="2">The sequence shown here is derived from an EMBL/GenBank/DDBJ whole genome shotgun (WGS) entry which is preliminary data.</text>
</comment>
<sequence>MGMMNDMNNVKPEASRPRHAVCHENKNQKRKRIFRLYGGRMDGITQQQVFGTLVHFLIK</sequence>
<keyword evidence="3" id="KW-1185">Reference proteome</keyword>
<accession>A0ABR0ADN4</accession>
<evidence type="ECO:0000313" key="3">
    <source>
        <dbReference type="Proteomes" id="UP001234178"/>
    </source>
</evidence>
<proteinExistence type="predicted"/>
<evidence type="ECO:0000313" key="2">
    <source>
        <dbReference type="EMBL" id="KAK4023154.1"/>
    </source>
</evidence>
<gene>
    <name evidence="2" type="ORF">OUZ56_008583</name>
</gene>
<evidence type="ECO:0000256" key="1">
    <source>
        <dbReference type="SAM" id="MobiDB-lite"/>
    </source>
</evidence>
<dbReference type="Proteomes" id="UP001234178">
    <property type="component" value="Unassembled WGS sequence"/>
</dbReference>